<protein>
    <recommendedName>
        <fullName evidence="2">HTH arsR-type domain-containing protein</fullName>
    </recommendedName>
</protein>
<dbReference type="AlphaFoldDB" id="X0SRN4"/>
<accession>X0SRN4</accession>
<sequence length="109" mass="12833">MFKALFGSDKKGKILLYLYTNGETHASEIAKVFKFYLNAVQNQLLNMERDGILYSKLKGKVRLFGMNPRYPLKKELEALLEKALDFVPEEEREKFYTPRLRPRRTGKPF</sequence>
<proteinExistence type="predicted"/>
<name>X0SRN4_9ZZZZ</name>
<dbReference type="CDD" id="cd00090">
    <property type="entry name" value="HTH_ARSR"/>
    <property type="match status" value="1"/>
</dbReference>
<evidence type="ECO:0008006" key="2">
    <source>
        <dbReference type="Google" id="ProtNLM"/>
    </source>
</evidence>
<dbReference type="InterPro" id="IPR036390">
    <property type="entry name" value="WH_DNA-bd_sf"/>
</dbReference>
<dbReference type="EMBL" id="BARS01004411">
    <property type="protein sequence ID" value="GAF77806.1"/>
    <property type="molecule type" value="Genomic_DNA"/>
</dbReference>
<comment type="caution">
    <text evidence="1">The sequence shown here is derived from an EMBL/GenBank/DDBJ whole genome shotgun (WGS) entry which is preliminary data.</text>
</comment>
<dbReference type="InterPro" id="IPR036388">
    <property type="entry name" value="WH-like_DNA-bd_sf"/>
</dbReference>
<dbReference type="Gene3D" id="1.10.10.10">
    <property type="entry name" value="Winged helix-like DNA-binding domain superfamily/Winged helix DNA-binding domain"/>
    <property type="match status" value="1"/>
</dbReference>
<reference evidence="1" key="1">
    <citation type="journal article" date="2014" name="Front. Microbiol.">
        <title>High frequency of phylogenetically diverse reductive dehalogenase-homologous genes in deep subseafloor sedimentary metagenomes.</title>
        <authorList>
            <person name="Kawai M."/>
            <person name="Futagami T."/>
            <person name="Toyoda A."/>
            <person name="Takaki Y."/>
            <person name="Nishi S."/>
            <person name="Hori S."/>
            <person name="Arai W."/>
            <person name="Tsubouchi T."/>
            <person name="Morono Y."/>
            <person name="Uchiyama I."/>
            <person name="Ito T."/>
            <person name="Fujiyama A."/>
            <person name="Inagaki F."/>
            <person name="Takami H."/>
        </authorList>
    </citation>
    <scope>NUCLEOTIDE SEQUENCE</scope>
    <source>
        <strain evidence="1">Expedition CK06-06</strain>
    </source>
</reference>
<evidence type="ECO:0000313" key="1">
    <source>
        <dbReference type="EMBL" id="GAF77806.1"/>
    </source>
</evidence>
<organism evidence="1">
    <name type="scientific">marine sediment metagenome</name>
    <dbReference type="NCBI Taxonomy" id="412755"/>
    <lineage>
        <taxon>unclassified sequences</taxon>
        <taxon>metagenomes</taxon>
        <taxon>ecological metagenomes</taxon>
    </lineage>
</organism>
<gene>
    <name evidence="1" type="ORF">S01H1_08619</name>
</gene>
<dbReference type="SUPFAM" id="SSF46785">
    <property type="entry name" value="Winged helix' DNA-binding domain"/>
    <property type="match status" value="1"/>
</dbReference>
<dbReference type="InterPro" id="IPR011991">
    <property type="entry name" value="ArsR-like_HTH"/>
</dbReference>